<evidence type="ECO:0000313" key="2">
    <source>
        <dbReference type="Proteomes" id="UP000054995"/>
    </source>
</evidence>
<dbReference type="AlphaFoldDB" id="A0A0V1F830"/>
<evidence type="ECO:0000313" key="1">
    <source>
        <dbReference type="EMBL" id="KRY82260.1"/>
    </source>
</evidence>
<proteinExistence type="predicted"/>
<organism evidence="1 2">
    <name type="scientific">Trichinella pseudospiralis</name>
    <name type="common">Parasitic roundworm</name>
    <dbReference type="NCBI Taxonomy" id="6337"/>
    <lineage>
        <taxon>Eukaryota</taxon>
        <taxon>Metazoa</taxon>
        <taxon>Ecdysozoa</taxon>
        <taxon>Nematoda</taxon>
        <taxon>Enoplea</taxon>
        <taxon>Dorylaimia</taxon>
        <taxon>Trichinellida</taxon>
        <taxon>Trichinellidae</taxon>
        <taxon>Trichinella</taxon>
    </lineage>
</organism>
<protein>
    <submittedName>
        <fullName evidence="1">Uncharacterized protein</fullName>
    </submittedName>
</protein>
<name>A0A0V1F830_TRIPS</name>
<gene>
    <name evidence="1" type="ORF">T4D_9102</name>
</gene>
<keyword evidence="2" id="KW-1185">Reference proteome</keyword>
<sequence>MYIVSSTEILFGASSETNLSYTGFSIALLYTSNDALIKRLKVTCAILWKEITNYSNMTYLKDEQGTGQ</sequence>
<accession>A0A0V1F830</accession>
<comment type="caution">
    <text evidence="1">The sequence shown here is derived from an EMBL/GenBank/DDBJ whole genome shotgun (WGS) entry which is preliminary data.</text>
</comment>
<dbReference type="Proteomes" id="UP000054995">
    <property type="component" value="Unassembled WGS sequence"/>
</dbReference>
<reference evidence="1 2" key="1">
    <citation type="submission" date="2015-01" db="EMBL/GenBank/DDBJ databases">
        <title>Evolution of Trichinella species and genotypes.</title>
        <authorList>
            <person name="Korhonen P.K."/>
            <person name="Edoardo P."/>
            <person name="Giuseppe L.R."/>
            <person name="Gasser R.B."/>
        </authorList>
    </citation>
    <scope>NUCLEOTIDE SEQUENCE [LARGE SCALE GENOMIC DNA]</scope>
    <source>
        <strain evidence="1">ISS470</strain>
    </source>
</reference>
<dbReference type="EMBL" id="JYDT01000182">
    <property type="protein sequence ID" value="KRY82260.1"/>
    <property type="molecule type" value="Genomic_DNA"/>
</dbReference>